<sequence length="443" mass="50185">MLAFVTVGSTRFDSLVNCVFSQPVLSSLRDKGYTQLIIQCGNSELDLRYLLQERDVFASENYGIHIECWKYKPSLRGEYERADLVISHAGSGSILEVLRLGKPLIVVPNASLLDDHQQELATALEEMNHLKVSTISDLARNIAQFKPDSFSQFPAYDGSRSSSVMNFFEFHHHLRFYLRLMKSVIATSVSGDPQEYENNHVHVVYDQIAPHFSSTRYRPWPIIAKFLSDIPSGWVGFDSGTGNGKYLPLPLDSPGKIWTIGLDRSRNLLEIARSAGDGNTIREVICGDVLNNVWRDNVFDYAISIATIHHLATPTRRKEAVQRLLQAVSHIHGRVLIYVWATEQDDFSKRRIPNLDSSSGSDVFVPWVIPKVKPEENAQVFNRYYHMFAGGELLMLVTEAAQEIGLQVGPQEMASARNGIEILQRGWERSNHYVELRFWTSQS</sequence>
<feature type="domain" description="Glycosyl transferase family 28 C-terminal" evidence="10">
    <location>
        <begin position="3"/>
        <end position="151"/>
    </location>
</feature>
<reference evidence="12" key="1">
    <citation type="journal article" date="2021" name="Genome Biol. Evol.">
        <title>The assembled and annotated genome of the fairy-ring fungus Marasmius oreades.</title>
        <authorList>
            <person name="Hiltunen M."/>
            <person name="Ament-Velasquez S.L."/>
            <person name="Johannesson H."/>
        </authorList>
    </citation>
    <scope>NUCLEOTIDE SEQUENCE</scope>
    <source>
        <strain evidence="12">03SP1</strain>
    </source>
</reference>
<evidence type="ECO:0000259" key="10">
    <source>
        <dbReference type="Pfam" id="PF04101"/>
    </source>
</evidence>
<feature type="domain" description="Methyltransferase type 11" evidence="11">
    <location>
        <begin position="238"/>
        <end position="326"/>
    </location>
</feature>
<gene>
    <name evidence="9" type="primary">ALG13</name>
    <name evidence="12" type="ORF">E1B28_008731</name>
</gene>
<comment type="subunit">
    <text evidence="1 9">Heterodimer with ALG14 to form a functional enzyme.</text>
</comment>
<dbReference type="GO" id="GO:0005783">
    <property type="term" value="C:endoplasmic reticulum"/>
    <property type="evidence" value="ECO:0007669"/>
    <property type="project" value="UniProtKB-SubCell"/>
</dbReference>
<accession>A0A9P7US23</accession>
<evidence type="ECO:0000256" key="2">
    <source>
        <dbReference type="ARBA" id="ARBA00012614"/>
    </source>
</evidence>
<comment type="caution">
    <text evidence="12">The sequence shown here is derived from an EMBL/GenBank/DDBJ whole genome shotgun (WGS) entry which is preliminary data.</text>
</comment>
<dbReference type="PANTHER" id="PTHR13069">
    <property type="entry name" value="ALKYLATED DNA REPAIR PROTEIN ALKB HOMOLOG 8"/>
    <property type="match status" value="1"/>
</dbReference>
<dbReference type="OrthoDB" id="271595at2759"/>
<dbReference type="EC" id="2.4.1.141" evidence="2 9"/>
<dbReference type="InterPro" id="IPR051422">
    <property type="entry name" value="AlkB_tRNA_MeTrf/Diox"/>
</dbReference>
<dbReference type="SUPFAM" id="SSF53756">
    <property type="entry name" value="UDP-Glycosyltransferase/glycogen phosphorylase"/>
    <property type="match status" value="1"/>
</dbReference>
<evidence type="ECO:0000256" key="6">
    <source>
        <dbReference type="ARBA" id="ARBA00024804"/>
    </source>
</evidence>
<dbReference type="Pfam" id="PF04101">
    <property type="entry name" value="Glyco_tran_28_C"/>
    <property type="match status" value="1"/>
</dbReference>
<keyword evidence="5 9" id="KW-0808">Transferase</keyword>
<dbReference type="GO" id="GO:0008757">
    <property type="term" value="F:S-adenosylmethionine-dependent methyltransferase activity"/>
    <property type="evidence" value="ECO:0007669"/>
    <property type="project" value="InterPro"/>
</dbReference>
<evidence type="ECO:0000256" key="5">
    <source>
        <dbReference type="ARBA" id="ARBA00022679"/>
    </source>
</evidence>
<evidence type="ECO:0000256" key="3">
    <source>
        <dbReference type="ARBA" id="ARBA00017468"/>
    </source>
</evidence>
<dbReference type="Gene3D" id="3.40.50.150">
    <property type="entry name" value="Vaccinia Virus protein VP39"/>
    <property type="match status" value="1"/>
</dbReference>
<comment type="catalytic activity">
    <reaction evidence="8">
        <text>an N-acetyl-alpha-D-glucosaminyl-diphospho-di-trans,poly-cis-dolichol + UDP-N-acetyl-alpha-D-glucosamine = an N,N'-diacetylchitobiosyl-diphospho-di-trans,poly-cis-dolichol + UDP + H(+)</text>
        <dbReference type="Rhea" id="RHEA:23380"/>
        <dbReference type="Rhea" id="RHEA-COMP:19507"/>
        <dbReference type="Rhea" id="RHEA-COMP:19510"/>
        <dbReference type="ChEBI" id="CHEBI:15378"/>
        <dbReference type="ChEBI" id="CHEBI:57269"/>
        <dbReference type="ChEBI" id="CHEBI:57705"/>
        <dbReference type="ChEBI" id="CHEBI:58223"/>
        <dbReference type="ChEBI" id="CHEBI:58427"/>
        <dbReference type="EC" id="2.4.1.141"/>
    </reaction>
</comment>
<dbReference type="PANTHER" id="PTHR13069:SF21">
    <property type="entry name" value="ALKYLATED DNA REPAIR PROTEIN ALKB HOMOLOG 8"/>
    <property type="match status" value="1"/>
</dbReference>
<dbReference type="AlphaFoldDB" id="A0A9P7US23"/>
<dbReference type="GO" id="GO:0004577">
    <property type="term" value="F:N-acetylglucosaminyldiphosphodolichol N-acetylglucosaminyltransferase activity"/>
    <property type="evidence" value="ECO:0007669"/>
    <property type="project" value="UniProtKB-EC"/>
</dbReference>
<dbReference type="GO" id="GO:0000049">
    <property type="term" value="F:tRNA binding"/>
    <property type="evidence" value="ECO:0007669"/>
    <property type="project" value="TreeGrafter"/>
</dbReference>
<name>A0A9P7US23_9AGAR</name>
<dbReference type="InterPro" id="IPR007235">
    <property type="entry name" value="Glyco_trans_28_C"/>
</dbReference>
<dbReference type="InterPro" id="IPR013216">
    <property type="entry name" value="Methyltransf_11"/>
</dbReference>
<keyword evidence="9" id="KW-0328">Glycosyltransferase</keyword>
<comment type="similarity">
    <text evidence="9">Belongs to the glycosyltransferase 28 family.</text>
</comment>
<comment type="function">
    <text evidence="6 9">Involved in protein N-glycosylation. Essential for the second step of the dolichol-linked oligosaccharide pathway.</text>
</comment>
<dbReference type="Proteomes" id="UP001049176">
    <property type="component" value="Chromosome 5"/>
</dbReference>
<keyword evidence="13" id="KW-1185">Reference proteome</keyword>
<evidence type="ECO:0000313" key="12">
    <source>
        <dbReference type="EMBL" id="KAG7092372.1"/>
    </source>
</evidence>
<evidence type="ECO:0000256" key="8">
    <source>
        <dbReference type="ARBA" id="ARBA00048184"/>
    </source>
</evidence>
<evidence type="ECO:0000313" key="13">
    <source>
        <dbReference type="Proteomes" id="UP001049176"/>
    </source>
</evidence>
<evidence type="ECO:0000256" key="1">
    <source>
        <dbReference type="ARBA" id="ARBA00011198"/>
    </source>
</evidence>
<keyword evidence="4" id="KW-0489">Methyltransferase</keyword>
<comment type="subcellular location">
    <subcellularLocation>
        <location evidence="9">Endoplasmic reticulum</location>
    </subcellularLocation>
</comment>
<dbReference type="Gene3D" id="3.40.50.2000">
    <property type="entry name" value="Glycogen Phosphorylase B"/>
    <property type="match status" value="1"/>
</dbReference>
<evidence type="ECO:0000256" key="7">
    <source>
        <dbReference type="ARBA" id="ARBA00032061"/>
    </source>
</evidence>
<dbReference type="GO" id="GO:0005634">
    <property type="term" value="C:nucleus"/>
    <property type="evidence" value="ECO:0007669"/>
    <property type="project" value="TreeGrafter"/>
</dbReference>
<organism evidence="12 13">
    <name type="scientific">Marasmius oreades</name>
    <name type="common">fairy-ring Marasmius</name>
    <dbReference type="NCBI Taxonomy" id="181124"/>
    <lineage>
        <taxon>Eukaryota</taxon>
        <taxon>Fungi</taxon>
        <taxon>Dikarya</taxon>
        <taxon>Basidiomycota</taxon>
        <taxon>Agaricomycotina</taxon>
        <taxon>Agaricomycetes</taxon>
        <taxon>Agaricomycetidae</taxon>
        <taxon>Agaricales</taxon>
        <taxon>Marasmiineae</taxon>
        <taxon>Marasmiaceae</taxon>
        <taxon>Marasmius</taxon>
    </lineage>
</organism>
<dbReference type="EMBL" id="CM032185">
    <property type="protein sequence ID" value="KAG7092372.1"/>
    <property type="molecule type" value="Genomic_DNA"/>
</dbReference>
<dbReference type="GO" id="GO:0106335">
    <property type="term" value="F:tRNA (5-carboxymethyluridine(34)-5-O)-methyltransferase activity"/>
    <property type="evidence" value="ECO:0007669"/>
    <property type="project" value="TreeGrafter"/>
</dbReference>
<evidence type="ECO:0000256" key="9">
    <source>
        <dbReference type="RuleBase" id="RU362128"/>
    </source>
</evidence>
<dbReference type="Pfam" id="PF08241">
    <property type="entry name" value="Methyltransf_11"/>
    <property type="match status" value="1"/>
</dbReference>
<dbReference type="InterPro" id="IPR029063">
    <property type="entry name" value="SAM-dependent_MTases_sf"/>
</dbReference>
<dbReference type="GO" id="GO:0030488">
    <property type="term" value="P:tRNA methylation"/>
    <property type="evidence" value="ECO:0007669"/>
    <property type="project" value="TreeGrafter"/>
</dbReference>
<dbReference type="SUPFAM" id="SSF53335">
    <property type="entry name" value="S-adenosyl-L-methionine-dependent methyltransferases"/>
    <property type="match status" value="1"/>
</dbReference>
<evidence type="ECO:0000259" key="11">
    <source>
        <dbReference type="Pfam" id="PF08241"/>
    </source>
</evidence>
<keyword evidence="9" id="KW-0256">Endoplasmic reticulum</keyword>
<evidence type="ECO:0000256" key="4">
    <source>
        <dbReference type="ARBA" id="ARBA00022603"/>
    </source>
</evidence>
<proteinExistence type="inferred from homology"/>
<protein>
    <recommendedName>
        <fullName evidence="3 9">UDP-N-acetylglucosamine transferase subunit ALG13</fullName>
        <ecNumber evidence="2 9">2.4.1.141</ecNumber>
    </recommendedName>
    <alternativeName>
        <fullName evidence="7 9">Asparagine-linked glycosylation protein 13</fullName>
    </alternativeName>
</protein>
<dbReference type="GO" id="GO:0002098">
    <property type="term" value="P:tRNA wobble uridine modification"/>
    <property type="evidence" value="ECO:0007669"/>
    <property type="project" value="TreeGrafter"/>
</dbReference>